<reference evidence="1 2" key="1">
    <citation type="submission" date="2019-07" db="EMBL/GenBank/DDBJ databases">
        <title>Complete Genome Sequence of Leptotrichia wadei Strain JMUB3934.</title>
        <authorList>
            <person name="Watanabe S."/>
            <person name="Cui L."/>
        </authorList>
    </citation>
    <scope>NUCLEOTIDE SEQUENCE [LARGE SCALE GENOMIC DNA]</scope>
    <source>
        <strain evidence="1 2">JMUB3934</strain>
    </source>
</reference>
<sequence length="45" mass="5510">MKKLFKSKIEIIKFLEKFCYIKPIPNYINNIQNIIQKQQMKIPIK</sequence>
<dbReference type="Proteomes" id="UP000321501">
    <property type="component" value="Chromosome"/>
</dbReference>
<name>A0A510KLX4_9FUSO</name>
<protein>
    <submittedName>
        <fullName evidence="1">Uncharacterized protein</fullName>
    </submittedName>
</protein>
<accession>A0A510KLX4</accession>
<organism evidence="1 2">
    <name type="scientific">Leptotrichia wadei</name>
    <dbReference type="NCBI Taxonomy" id="157687"/>
    <lineage>
        <taxon>Bacteria</taxon>
        <taxon>Fusobacteriati</taxon>
        <taxon>Fusobacteriota</taxon>
        <taxon>Fusobacteriia</taxon>
        <taxon>Fusobacteriales</taxon>
        <taxon>Leptotrichiaceae</taxon>
        <taxon>Leptotrichia</taxon>
    </lineage>
</organism>
<evidence type="ECO:0000313" key="1">
    <source>
        <dbReference type="EMBL" id="BBM50955.1"/>
    </source>
</evidence>
<dbReference type="AlphaFoldDB" id="A0A510KLX4"/>
<proteinExistence type="predicted"/>
<evidence type="ECO:0000313" key="2">
    <source>
        <dbReference type="Proteomes" id="UP000321501"/>
    </source>
</evidence>
<gene>
    <name evidence="1" type="ORF">JMUB3934_2277</name>
</gene>
<dbReference type="EMBL" id="AP019835">
    <property type="protein sequence ID" value="BBM50955.1"/>
    <property type="molecule type" value="Genomic_DNA"/>
</dbReference>